<protein>
    <recommendedName>
        <fullName evidence="9">Polyribonucleotide nucleotidyltransferase</fullName>
        <ecNumber evidence="9">2.7.7.8</ecNumber>
    </recommendedName>
    <alternativeName>
        <fullName evidence="9">Polynucleotide phosphorylase</fullName>
        <shortName evidence="9">PNPase</shortName>
    </alternativeName>
</protein>
<feature type="binding site" evidence="9">
    <location>
        <position position="488"/>
    </location>
    <ligand>
        <name>Mg(2+)</name>
        <dbReference type="ChEBI" id="CHEBI:18420"/>
    </ligand>
</feature>
<dbReference type="FunFam" id="3.30.1370.10:FF:000001">
    <property type="entry name" value="Polyribonucleotide nucleotidyltransferase"/>
    <property type="match status" value="1"/>
</dbReference>
<dbReference type="InterPro" id="IPR004087">
    <property type="entry name" value="KH_dom"/>
</dbReference>
<dbReference type="PROSITE" id="PS50084">
    <property type="entry name" value="KH_TYPE_1"/>
    <property type="match status" value="1"/>
</dbReference>
<dbReference type="Gene3D" id="3.30.1370.10">
    <property type="entry name" value="K Homology domain, type 1"/>
    <property type="match status" value="1"/>
</dbReference>
<dbReference type="SMART" id="SM00322">
    <property type="entry name" value="KH"/>
    <property type="match status" value="1"/>
</dbReference>
<comment type="caution">
    <text evidence="12">The sequence shown here is derived from an EMBL/GenBank/DDBJ whole genome shotgun (WGS) entry which is preliminary data.</text>
</comment>
<dbReference type="EC" id="2.7.7.8" evidence="9"/>
<dbReference type="Gene3D" id="2.40.50.140">
    <property type="entry name" value="Nucleic acid-binding proteins"/>
    <property type="match status" value="1"/>
</dbReference>
<dbReference type="CDD" id="cd11363">
    <property type="entry name" value="RNase_PH_PNPase_1"/>
    <property type="match status" value="1"/>
</dbReference>
<dbReference type="GO" id="GO:0004654">
    <property type="term" value="F:polyribonucleotide nucleotidyltransferase activity"/>
    <property type="evidence" value="ECO:0007669"/>
    <property type="project" value="UniProtKB-UniRule"/>
</dbReference>
<dbReference type="GO" id="GO:0006396">
    <property type="term" value="P:RNA processing"/>
    <property type="evidence" value="ECO:0007669"/>
    <property type="project" value="InterPro"/>
</dbReference>
<name>A0A0A3AL43_9PAST</name>
<dbReference type="Gene3D" id="3.30.230.70">
    <property type="entry name" value="GHMP Kinase, N-terminal domain"/>
    <property type="match status" value="2"/>
</dbReference>
<keyword evidence="3 9" id="KW-0963">Cytoplasm</keyword>
<dbReference type="SUPFAM" id="SSF54791">
    <property type="entry name" value="Eukaryotic type KH-domain (KH-domain type I)"/>
    <property type="match status" value="1"/>
</dbReference>
<dbReference type="InterPro" id="IPR003029">
    <property type="entry name" value="S1_domain"/>
</dbReference>
<comment type="function">
    <text evidence="9">Involved in mRNA degradation. Catalyzes the phosphorolysis of single-stranded polyribonucleotides processively in the 3'- to 5'-direction.</text>
</comment>
<dbReference type="GO" id="GO:0000287">
    <property type="term" value="F:magnesium ion binding"/>
    <property type="evidence" value="ECO:0007669"/>
    <property type="project" value="UniProtKB-UniRule"/>
</dbReference>
<dbReference type="EMBL" id="JPJQ01000023">
    <property type="protein sequence ID" value="KGQ62204.1"/>
    <property type="molecule type" value="Genomic_DNA"/>
</dbReference>
<dbReference type="SMART" id="SM00316">
    <property type="entry name" value="S1"/>
    <property type="match status" value="1"/>
</dbReference>
<dbReference type="CDD" id="cd11364">
    <property type="entry name" value="RNase_PH_PNPase_2"/>
    <property type="match status" value="1"/>
</dbReference>
<dbReference type="FunFam" id="3.30.230.70:FF:000002">
    <property type="entry name" value="Polyribonucleotide nucleotidyltransferase"/>
    <property type="match status" value="1"/>
</dbReference>
<dbReference type="InterPro" id="IPR012340">
    <property type="entry name" value="NA-bd_OB-fold"/>
</dbReference>
<dbReference type="InterPro" id="IPR027408">
    <property type="entry name" value="PNPase/RNase_PH_dom_sf"/>
</dbReference>
<accession>A0A0A3AL43</accession>
<dbReference type="SUPFAM" id="SSF50249">
    <property type="entry name" value="Nucleic acid-binding proteins"/>
    <property type="match status" value="1"/>
</dbReference>
<comment type="similarity">
    <text evidence="2 9">Belongs to the polyribonucleotide nucleotidyltransferase family.</text>
</comment>
<evidence type="ECO:0000256" key="1">
    <source>
        <dbReference type="ARBA" id="ARBA00004496"/>
    </source>
</evidence>
<comment type="subunit">
    <text evidence="9">Component of the RNA degradosome, which is a multiprotein complex involved in RNA processing and mRNA degradation.</text>
</comment>
<dbReference type="Pfam" id="PF00575">
    <property type="entry name" value="S1"/>
    <property type="match status" value="1"/>
</dbReference>
<dbReference type="CDD" id="cd04472">
    <property type="entry name" value="S1_PNPase"/>
    <property type="match status" value="1"/>
</dbReference>
<dbReference type="Pfam" id="PF03726">
    <property type="entry name" value="PNPase"/>
    <property type="match status" value="1"/>
</dbReference>
<reference evidence="12 13" key="1">
    <citation type="submission" date="2014-07" db="EMBL/GenBank/DDBJ databases">
        <title>Chaperone-usher fimbriae in a diverse selection of Gallibacterium genomes.</title>
        <authorList>
            <person name="Kudirkiene E."/>
            <person name="Bager R.J."/>
            <person name="Johnson T.J."/>
            <person name="Bojesen A.M."/>
        </authorList>
    </citation>
    <scope>NUCLEOTIDE SEQUENCE [LARGE SCALE GENOMIC DNA]</scope>
    <source>
        <strain evidence="12 13">4895</strain>
    </source>
</reference>
<dbReference type="GO" id="GO:0006402">
    <property type="term" value="P:mRNA catabolic process"/>
    <property type="evidence" value="ECO:0007669"/>
    <property type="project" value="UniProtKB-UniRule"/>
</dbReference>
<dbReference type="GO" id="GO:0000175">
    <property type="term" value="F:3'-5'-RNA exonuclease activity"/>
    <property type="evidence" value="ECO:0007669"/>
    <property type="project" value="TreeGrafter"/>
</dbReference>
<dbReference type="CDD" id="cd02393">
    <property type="entry name" value="KH-I_PNPase"/>
    <property type="match status" value="1"/>
</dbReference>
<keyword evidence="8 9" id="KW-0694">RNA-binding</keyword>
<dbReference type="FunFam" id="3.30.230.70:FF:000001">
    <property type="entry name" value="Polyribonucleotide nucleotidyltransferase"/>
    <property type="match status" value="1"/>
</dbReference>
<evidence type="ECO:0000256" key="10">
    <source>
        <dbReference type="SAM" id="MobiDB-lite"/>
    </source>
</evidence>
<organism evidence="12 13">
    <name type="scientific">Gallibacterium anatis 4895</name>
    <dbReference type="NCBI Taxonomy" id="1396510"/>
    <lineage>
        <taxon>Bacteria</taxon>
        <taxon>Pseudomonadati</taxon>
        <taxon>Pseudomonadota</taxon>
        <taxon>Gammaproteobacteria</taxon>
        <taxon>Pasteurellales</taxon>
        <taxon>Pasteurellaceae</taxon>
        <taxon>Gallibacterium</taxon>
    </lineage>
</organism>
<dbReference type="InterPro" id="IPR020568">
    <property type="entry name" value="Ribosomal_Su5_D2-typ_SF"/>
</dbReference>
<dbReference type="InterPro" id="IPR012162">
    <property type="entry name" value="PNPase"/>
</dbReference>
<feature type="binding site" evidence="9">
    <location>
        <position position="494"/>
    </location>
    <ligand>
        <name>Mg(2+)</name>
        <dbReference type="ChEBI" id="CHEBI:18420"/>
    </ligand>
</feature>
<dbReference type="InterPro" id="IPR004088">
    <property type="entry name" value="KH_dom_type_1"/>
</dbReference>
<evidence type="ECO:0000256" key="9">
    <source>
        <dbReference type="HAMAP-Rule" id="MF_01595"/>
    </source>
</evidence>
<dbReference type="Proteomes" id="UP000030554">
    <property type="component" value="Unassembled WGS sequence"/>
</dbReference>
<evidence type="ECO:0000256" key="4">
    <source>
        <dbReference type="ARBA" id="ARBA00022679"/>
    </source>
</evidence>
<dbReference type="InterPro" id="IPR015848">
    <property type="entry name" value="PNPase_PH_RNA-bd_bac/org-type"/>
</dbReference>
<dbReference type="Pfam" id="PF01138">
    <property type="entry name" value="RNase_PH"/>
    <property type="match status" value="2"/>
</dbReference>
<evidence type="ECO:0000256" key="7">
    <source>
        <dbReference type="ARBA" id="ARBA00022842"/>
    </source>
</evidence>
<evidence type="ECO:0000256" key="6">
    <source>
        <dbReference type="ARBA" id="ARBA00022723"/>
    </source>
</evidence>
<feature type="region of interest" description="Disordered" evidence="10">
    <location>
        <begin position="698"/>
        <end position="718"/>
    </location>
</feature>
<dbReference type="FunFam" id="2.40.50.140:FF:000023">
    <property type="entry name" value="Polyribonucleotide nucleotidyltransferase"/>
    <property type="match status" value="1"/>
</dbReference>
<dbReference type="NCBIfam" id="NF008805">
    <property type="entry name" value="PRK11824.1"/>
    <property type="match status" value="1"/>
</dbReference>
<evidence type="ECO:0000259" key="11">
    <source>
        <dbReference type="PROSITE" id="PS50126"/>
    </source>
</evidence>
<sequence>MTPFVKQFKYGQHTVTLETGAMARQATAAVMASMDDTCVFVTVVAKKEVKEGQDFFPLTVNYQERSYAAGRIPGGFFKREGRPSEGETLIARLIDRPIRPLFPEGFLNEIQIIATVVSVNPQISPDLVAMIGASAALSLSGVPFNGPIGAARVGFINDQFVLNPTMSEQKQSRLDLVVAGTDKAVLMVESEADILTEEQMLAAVVFGHQQQQVVIEAIKEFAAEAGKPRWDWQAPAKNEALINRIKELSEVRLGEAYRITEKQARYEQIDAIKADVCATVLAENSEDESITEGKIIDIIHELESRVVRSRILAGEPRIDGRTVDTVRALDICTGVLPRTHGSAIFTRGETQSLAVTTLGTERDAQIIDELTGERTDHFLFHYNFPPYSVGETGLIGSPKRREIGHGRLAKRGVAAVMPTLEEFPYVVRVVSEITESNGSSSMASVCGASLSLMDAGVPIKAAVAGIAMGLVKEEDKFVVLSDILGDEDHLGDMDFKVAGTRTGVTALQMDIKIEGITPEIMQIALNQAKSARMHILNVMEQAIQTPRADISDFAPRIHTMKIDPKKIKDVIGKGGAVIRSLTEETGTSIDIDDDGTVKIAATDNNAAKAVMSRIEDIVAEVEVNKIYQGKVTRIVDFGAFVAVLGNKEGLVHISQISDERVEKVSDYLQVGQEVMVKVVEIDRQGRIRLTMKDLQPKAVNEPETTNENSVIEDHSIDA</sequence>
<dbReference type="PANTHER" id="PTHR11252">
    <property type="entry name" value="POLYRIBONUCLEOTIDE NUCLEOTIDYLTRANSFERASE"/>
    <property type="match status" value="1"/>
</dbReference>
<dbReference type="GO" id="GO:0005829">
    <property type="term" value="C:cytosol"/>
    <property type="evidence" value="ECO:0007669"/>
    <property type="project" value="TreeGrafter"/>
</dbReference>
<evidence type="ECO:0000256" key="8">
    <source>
        <dbReference type="ARBA" id="ARBA00022884"/>
    </source>
</evidence>
<dbReference type="SUPFAM" id="SSF54211">
    <property type="entry name" value="Ribosomal protein S5 domain 2-like"/>
    <property type="match status" value="2"/>
</dbReference>
<dbReference type="InterPro" id="IPR036345">
    <property type="entry name" value="ExoRNase_PH_dom2_sf"/>
</dbReference>
<dbReference type="InterPro" id="IPR015847">
    <property type="entry name" value="ExoRNase_PH_dom2"/>
</dbReference>
<dbReference type="SUPFAM" id="SSF46915">
    <property type="entry name" value="Polynucleotide phosphorylase/guanosine pentaphosphate synthase (PNPase/GPSI), domain 3"/>
    <property type="match status" value="1"/>
</dbReference>
<dbReference type="InterPro" id="IPR036456">
    <property type="entry name" value="PNPase_PH_RNA-bd_sf"/>
</dbReference>
<dbReference type="PANTHER" id="PTHR11252:SF0">
    <property type="entry name" value="POLYRIBONUCLEOTIDE NUCLEOTIDYLTRANSFERASE 1, MITOCHONDRIAL"/>
    <property type="match status" value="1"/>
</dbReference>
<dbReference type="PIRSF" id="PIRSF005499">
    <property type="entry name" value="PNPase"/>
    <property type="match status" value="1"/>
</dbReference>
<evidence type="ECO:0000256" key="5">
    <source>
        <dbReference type="ARBA" id="ARBA00022695"/>
    </source>
</evidence>
<keyword evidence="5 9" id="KW-0548">Nucleotidyltransferase</keyword>
<evidence type="ECO:0000313" key="12">
    <source>
        <dbReference type="EMBL" id="KGQ62204.1"/>
    </source>
</evidence>
<feature type="domain" description="S1 motif" evidence="11">
    <location>
        <begin position="624"/>
        <end position="692"/>
    </location>
</feature>
<dbReference type="RefSeq" id="WP_039163368.1">
    <property type="nucleotide sequence ID" value="NZ_JPJQ01000023.1"/>
</dbReference>
<keyword evidence="7 9" id="KW-0460">Magnesium</keyword>
<dbReference type="HAMAP" id="MF_01595">
    <property type="entry name" value="PNPase"/>
    <property type="match status" value="1"/>
</dbReference>
<dbReference type="InterPro" id="IPR036612">
    <property type="entry name" value="KH_dom_type_1_sf"/>
</dbReference>
<evidence type="ECO:0000256" key="2">
    <source>
        <dbReference type="ARBA" id="ARBA00007404"/>
    </source>
</evidence>
<dbReference type="GO" id="GO:0003723">
    <property type="term" value="F:RNA binding"/>
    <property type="evidence" value="ECO:0007669"/>
    <property type="project" value="UniProtKB-UniRule"/>
</dbReference>
<comment type="cofactor">
    <cofactor evidence="9">
        <name>Mg(2+)</name>
        <dbReference type="ChEBI" id="CHEBI:18420"/>
    </cofactor>
</comment>
<dbReference type="AlphaFoldDB" id="A0A0A3AL43"/>
<keyword evidence="4 9" id="KW-0808">Transferase</keyword>
<dbReference type="PROSITE" id="PS50126">
    <property type="entry name" value="S1"/>
    <property type="match status" value="1"/>
</dbReference>
<evidence type="ECO:0000256" key="3">
    <source>
        <dbReference type="ARBA" id="ARBA00022490"/>
    </source>
</evidence>
<comment type="subcellular location">
    <subcellularLocation>
        <location evidence="1 9">Cytoplasm</location>
    </subcellularLocation>
</comment>
<proteinExistence type="inferred from homology"/>
<dbReference type="NCBIfam" id="TIGR03591">
    <property type="entry name" value="polynuc_phos"/>
    <property type="match status" value="1"/>
</dbReference>
<evidence type="ECO:0000313" key="13">
    <source>
        <dbReference type="Proteomes" id="UP000030554"/>
    </source>
</evidence>
<dbReference type="InterPro" id="IPR001247">
    <property type="entry name" value="ExoRNase_PH_dom1"/>
</dbReference>
<keyword evidence="6 9" id="KW-0479">Metal-binding</keyword>
<comment type="catalytic activity">
    <reaction evidence="9">
        <text>RNA(n+1) + phosphate = RNA(n) + a ribonucleoside 5'-diphosphate</text>
        <dbReference type="Rhea" id="RHEA:22096"/>
        <dbReference type="Rhea" id="RHEA-COMP:14527"/>
        <dbReference type="Rhea" id="RHEA-COMP:17342"/>
        <dbReference type="ChEBI" id="CHEBI:43474"/>
        <dbReference type="ChEBI" id="CHEBI:57930"/>
        <dbReference type="ChEBI" id="CHEBI:140395"/>
        <dbReference type="EC" id="2.7.7.8"/>
    </reaction>
</comment>
<dbReference type="Pfam" id="PF00013">
    <property type="entry name" value="KH_1"/>
    <property type="match status" value="1"/>
</dbReference>
<dbReference type="SUPFAM" id="SSF55666">
    <property type="entry name" value="Ribonuclease PH domain 2-like"/>
    <property type="match status" value="2"/>
</dbReference>
<dbReference type="Pfam" id="PF03725">
    <property type="entry name" value="RNase_PH_C"/>
    <property type="match status" value="1"/>
</dbReference>
<gene>
    <name evidence="9" type="primary">pnp</name>
    <name evidence="12" type="ORF">IO48_05215</name>
</gene>